<reference evidence="2" key="1">
    <citation type="journal article" date="2005" name="Nature">
        <title>The map-based sequence of the rice genome.</title>
        <authorList>
            <consortium name="International rice genome sequencing project (IRGSP)"/>
            <person name="Matsumoto T."/>
            <person name="Wu J."/>
            <person name="Kanamori H."/>
            <person name="Katayose Y."/>
            <person name="Fujisawa M."/>
            <person name="Namiki N."/>
            <person name="Mizuno H."/>
            <person name="Yamamoto K."/>
            <person name="Antonio B.A."/>
            <person name="Baba T."/>
            <person name="Sakata K."/>
            <person name="Nagamura Y."/>
            <person name="Aoki H."/>
            <person name="Arikawa K."/>
            <person name="Arita K."/>
            <person name="Bito T."/>
            <person name="Chiden Y."/>
            <person name="Fujitsuka N."/>
            <person name="Fukunaka R."/>
            <person name="Hamada M."/>
            <person name="Harada C."/>
            <person name="Hayashi A."/>
            <person name="Hijishita S."/>
            <person name="Honda M."/>
            <person name="Hosokawa S."/>
            <person name="Ichikawa Y."/>
            <person name="Idonuma A."/>
            <person name="Iijima M."/>
            <person name="Ikeda M."/>
            <person name="Ikeno M."/>
            <person name="Ito K."/>
            <person name="Ito S."/>
            <person name="Ito T."/>
            <person name="Ito Y."/>
            <person name="Ito Y."/>
            <person name="Iwabuchi A."/>
            <person name="Kamiya K."/>
            <person name="Karasawa W."/>
            <person name="Kurita K."/>
            <person name="Katagiri S."/>
            <person name="Kikuta A."/>
            <person name="Kobayashi H."/>
            <person name="Kobayashi N."/>
            <person name="Machita K."/>
            <person name="Maehara T."/>
            <person name="Masukawa M."/>
            <person name="Mizubayashi T."/>
            <person name="Mukai Y."/>
            <person name="Nagasaki H."/>
            <person name="Nagata Y."/>
            <person name="Naito S."/>
            <person name="Nakashima M."/>
            <person name="Nakama Y."/>
            <person name="Nakamichi Y."/>
            <person name="Nakamura M."/>
            <person name="Meguro A."/>
            <person name="Negishi M."/>
            <person name="Ohta I."/>
            <person name="Ohta T."/>
            <person name="Okamoto M."/>
            <person name="Ono N."/>
            <person name="Saji S."/>
            <person name="Sakaguchi M."/>
            <person name="Sakai K."/>
            <person name="Shibata M."/>
            <person name="Shimokawa T."/>
            <person name="Song J."/>
            <person name="Takazaki Y."/>
            <person name="Terasawa K."/>
            <person name="Tsugane M."/>
            <person name="Tsuji K."/>
            <person name="Ueda S."/>
            <person name="Waki K."/>
            <person name="Yamagata H."/>
            <person name="Yamamoto M."/>
            <person name="Yamamoto S."/>
            <person name="Yamane H."/>
            <person name="Yoshiki S."/>
            <person name="Yoshihara R."/>
            <person name="Yukawa K."/>
            <person name="Zhong H."/>
            <person name="Yano M."/>
            <person name="Yuan Q."/>
            <person name="Ouyang S."/>
            <person name="Liu J."/>
            <person name="Jones K.M."/>
            <person name="Gansberger K."/>
            <person name="Moffat K."/>
            <person name="Hill J."/>
            <person name="Bera J."/>
            <person name="Fadrosh D."/>
            <person name="Jin S."/>
            <person name="Johri S."/>
            <person name="Kim M."/>
            <person name="Overton L."/>
            <person name="Reardon M."/>
            <person name="Tsitrin T."/>
            <person name="Vuong H."/>
            <person name="Weaver B."/>
            <person name="Ciecko A."/>
            <person name="Tallon L."/>
            <person name="Jackson J."/>
            <person name="Pai G."/>
            <person name="Aken S.V."/>
            <person name="Utterback T."/>
            <person name="Reidmuller S."/>
            <person name="Feldblyum T."/>
            <person name="Hsiao J."/>
            <person name="Zismann V."/>
            <person name="Iobst S."/>
            <person name="de Vazeille A.R."/>
            <person name="Buell C.R."/>
            <person name="Ying K."/>
            <person name="Li Y."/>
            <person name="Lu T."/>
            <person name="Huang Y."/>
            <person name="Zhao Q."/>
            <person name="Feng Q."/>
            <person name="Zhang L."/>
            <person name="Zhu J."/>
            <person name="Weng Q."/>
            <person name="Mu J."/>
            <person name="Lu Y."/>
            <person name="Fan D."/>
            <person name="Liu Y."/>
            <person name="Guan J."/>
            <person name="Zhang Y."/>
            <person name="Yu S."/>
            <person name="Liu X."/>
            <person name="Zhang Y."/>
            <person name="Hong G."/>
            <person name="Han B."/>
            <person name="Choisne N."/>
            <person name="Demange N."/>
            <person name="Orjeda G."/>
            <person name="Samain S."/>
            <person name="Cattolico L."/>
            <person name="Pelletier E."/>
            <person name="Couloux A."/>
            <person name="Segurens B."/>
            <person name="Wincker P."/>
            <person name="D'Hont A."/>
            <person name="Scarpelli C."/>
            <person name="Weissenbach J."/>
            <person name="Salanoubat M."/>
            <person name="Quetier F."/>
            <person name="Yu Y."/>
            <person name="Kim H.R."/>
            <person name="Rambo T."/>
            <person name="Currie J."/>
            <person name="Collura K."/>
            <person name="Luo M."/>
            <person name="Yang T."/>
            <person name="Ammiraju J.S.S."/>
            <person name="Engler F."/>
            <person name="Soderlund C."/>
            <person name="Wing R.A."/>
            <person name="Palmer L.E."/>
            <person name="de la Bastide M."/>
            <person name="Spiegel L."/>
            <person name="Nascimento L."/>
            <person name="Zutavern T."/>
            <person name="O'Shaughnessy A."/>
            <person name="Dike S."/>
            <person name="Dedhia N."/>
            <person name="Preston R."/>
            <person name="Balija V."/>
            <person name="McCombie W.R."/>
            <person name="Chow T."/>
            <person name="Chen H."/>
            <person name="Chung M."/>
            <person name="Chen C."/>
            <person name="Shaw J."/>
            <person name="Wu H."/>
            <person name="Hsiao K."/>
            <person name="Chao Y."/>
            <person name="Chu M."/>
            <person name="Cheng C."/>
            <person name="Hour A."/>
            <person name="Lee P."/>
            <person name="Lin S."/>
            <person name="Lin Y."/>
            <person name="Liou J."/>
            <person name="Liu S."/>
            <person name="Hsing Y."/>
            <person name="Raghuvanshi S."/>
            <person name="Mohanty A."/>
            <person name="Bharti A.K."/>
            <person name="Gaur A."/>
            <person name="Gupta V."/>
            <person name="Kumar D."/>
            <person name="Ravi V."/>
            <person name="Vij S."/>
            <person name="Kapur A."/>
            <person name="Khurana P."/>
            <person name="Khurana P."/>
            <person name="Khurana J.P."/>
            <person name="Tyagi A.K."/>
            <person name="Gaikwad K."/>
            <person name="Singh A."/>
            <person name="Dalal V."/>
            <person name="Srivastava S."/>
            <person name="Dixit A."/>
            <person name="Pal A.K."/>
            <person name="Ghazi I.A."/>
            <person name="Yadav M."/>
            <person name="Pandit A."/>
            <person name="Bhargava A."/>
            <person name="Sureshbabu K."/>
            <person name="Batra K."/>
            <person name="Sharma T.R."/>
            <person name="Mohapatra T."/>
            <person name="Singh N.K."/>
            <person name="Messing J."/>
            <person name="Nelson A.B."/>
            <person name="Fuks G."/>
            <person name="Kavchok S."/>
            <person name="Keizer G."/>
            <person name="Linton E."/>
            <person name="Llaca V."/>
            <person name="Song R."/>
            <person name="Tanyolac B."/>
            <person name="Young S."/>
            <person name="Ho-Il K."/>
            <person name="Hahn J.H."/>
            <person name="Sangsakoo G."/>
            <person name="Vanavichit A."/>
            <person name="de Mattos Luiz.A.T."/>
            <person name="Zimmer P.D."/>
            <person name="Malone G."/>
            <person name="Dellagostin O."/>
            <person name="de Oliveira A.C."/>
            <person name="Bevan M."/>
            <person name="Bancroft I."/>
            <person name="Minx P."/>
            <person name="Cordum H."/>
            <person name="Wilson R."/>
            <person name="Cheng Z."/>
            <person name="Jin W."/>
            <person name="Jiang J."/>
            <person name="Leong S.A."/>
            <person name="Iwama H."/>
            <person name="Gojobori T."/>
            <person name="Itoh T."/>
            <person name="Niimura Y."/>
            <person name="Fujii Y."/>
            <person name="Habara T."/>
            <person name="Sakai H."/>
            <person name="Sato Y."/>
            <person name="Wilson G."/>
            <person name="Kumar K."/>
            <person name="McCouch S."/>
            <person name="Juretic N."/>
            <person name="Hoen D."/>
            <person name="Wright S."/>
            <person name="Bruskiewich R."/>
            <person name="Bureau T."/>
            <person name="Miyao A."/>
            <person name="Hirochika H."/>
            <person name="Nishikawa T."/>
            <person name="Kadowaki K."/>
            <person name="Sugiura M."/>
            <person name="Burr B."/>
            <person name="Sasaki T."/>
        </authorList>
    </citation>
    <scope>NUCLEOTIDE SEQUENCE [LARGE SCALE GENOMIC DNA]</scope>
    <source>
        <strain evidence="2">cv. Nipponbare</strain>
    </source>
</reference>
<sequence length="83" mass="9622">MKDLLEEYSQQLARLDVQHQQRLSAYTAYRRRRLRVPPHGTLPILPRRMPHTAMVAPCRMQCRAVSCLAIRLSPWSPRGSGIK</sequence>
<dbReference type="Proteomes" id="UP000000763">
    <property type="component" value="Chromosome 8"/>
</dbReference>
<evidence type="ECO:0000313" key="2">
    <source>
        <dbReference type="Proteomes" id="UP000000763"/>
    </source>
</evidence>
<reference evidence="2" key="2">
    <citation type="journal article" date="2008" name="Nucleic Acids Res.">
        <title>The rice annotation project database (RAP-DB): 2008 update.</title>
        <authorList>
            <consortium name="The rice annotation project (RAP)"/>
        </authorList>
    </citation>
    <scope>GENOME REANNOTATION</scope>
    <source>
        <strain evidence="2">cv. Nipponbare</strain>
    </source>
</reference>
<gene>
    <name evidence="1" type="primary">OSJNBa0025J22.43</name>
</gene>
<evidence type="ECO:0000313" key="1">
    <source>
        <dbReference type="EMBL" id="BAD10190.1"/>
    </source>
</evidence>
<dbReference type="AlphaFoldDB" id="Q6Z3R4"/>
<dbReference type="EMBL" id="AP005245">
    <property type="protein sequence ID" value="BAD10190.1"/>
    <property type="molecule type" value="Genomic_DNA"/>
</dbReference>
<accession>Q6Z3R4</accession>
<organism evidence="1 2">
    <name type="scientific">Oryza sativa subsp. japonica</name>
    <name type="common">Rice</name>
    <dbReference type="NCBI Taxonomy" id="39947"/>
    <lineage>
        <taxon>Eukaryota</taxon>
        <taxon>Viridiplantae</taxon>
        <taxon>Streptophyta</taxon>
        <taxon>Embryophyta</taxon>
        <taxon>Tracheophyta</taxon>
        <taxon>Spermatophyta</taxon>
        <taxon>Magnoliopsida</taxon>
        <taxon>Liliopsida</taxon>
        <taxon>Poales</taxon>
        <taxon>Poaceae</taxon>
        <taxon>BOP clade</taxon>
        <taxon>Oryzoideae</taxon>
        <taxon>Oryzeae</taxon>
        <taxon>Oryzinae</taxon>
        <taxon>Oryza</taxon>
        <taxon>Oryza sativa</taxon>
    </lineage>
</organism>
<name>Q6Z3R4_ORYSJ</name>
<protein>
    <submittedName>
        <fullName evidence="1">Uncharacterized protein</fullName>
    </submittedName>
</protein>
<proteinExistence type="predicted"/>